<name>A0A371X0Z1_9HYPH</name>
<feature type="region of interest" description="Disordered" evidence="2">
    <location>
        <begin position="420"/>
        <end position="441"/>
    </location>
</feature>
<protein>
    <submittedName>
        <fullName evidence="4">Cobalt-precorrin-6A reductase</fullName>
        <ecNumber evidence="4">1.3.1.106</ecNumber>
    </submittedName>
</protein>
<evidence type="ECO:0000313" key="4">
    <source>
        <dbReference type="EMBL" id="RFC62883.1"/>
    </source>
</evidence>
<keyword evidence="5" id="KW-1185">Reference proteome</keyword>
<dbReference type="InterPro" id="IPR036928">
    <property type="entry name" value="AS_sf"/>
</dbReference>
<feature type="domain" description="Amidase" evidence="3">
    <location>
        <begin position="356"/>
        <end position="708"/>
    </location>
</feature>
<comment type="similarity">
    <text evidence="1">Belongs to the amidase family.</text>
</comment>
<dbReference type="Pfam" id="PF02571">
    <property type="entry name" value="CbiJ"/>
    <property type="match status" value="1"/>
</dbReference>
<evidence type="ECO:0000259" key="3">
    <source>
        <dbReference type="Pfam" id="PF01425"/>
    </source>
</evidence>
<evidence type="ECO:0000256" key="2">
    <source>
        <dbReference type="SAM" id="MobiDB-lite"/>
    </source>
</evidence>
<dbReference type="Proteomes" id="UP000264310">
    <property type="component" value="Unassembled WGS sequence"/>
</dbReference>
<proteinExistence type="inferred from homology"/>
<dbReference type="EC" id="1.3.1.106" evidence="4"/>
<dbReference type="InterPro" id="IPR003723">
    <property type="entry name" value="Precorrin-6x_reduct"/>
</dbReference>
<dbReference type="Gene3D" id="3.90.1300.10">
    <property type="entry name" value="Amidase signature (AS) domain"/>
    <property type="match status" value="1"/>
</dbReference>
<dbReference type="PANTHER" id="PTHR11895">
    <property type="entry name" value="TRANSAMIDASE"/>
    <property type="match status" value="1"/>
</dbReference>
<dbReference type="InterPro" id="IPR023631">
    <property type="entry name" value="Amidase_dom"/>
</dbReference>
<keyword evidence="4" id="KW-0560">Oxidoreductase</keyword>
<dbReference type="InterPro" id="IPR000120">
    <property type="entry name" value="Amidase"/>
</dbReference>
<evidence type="ECO:0000256" key="1">
    <source>
        <dbReference type="ARBA" id="ARBA00009199"/>
    </source>
</evidence>
<dbReference type="NCBIfam" id="NF005968">
    <property type="entry name" value="PRK08057.1-2"/>
    <property type="match status" value="1"/>
</dbReference>
<gene>
    <name evidence="4" type="ORF">DYI37_13065</name>
</gene>
<accession>A0A371X0Z1</accession>
<dbReference type="GO" id="GO:0009236">
    <property type="term" value="P:cobalamin biosynthetic process"/>
    <property type="evidence" value="ECO:0007669"/>
    <property type="project" value="UniProtKB-UniPathway"/>
</dbReference>
<organism evidence="4 5">
    <name type="scientific">Fulvimarina endophytica</name>
    <dbReference type="NCBI Taxonomy" id="2293836"/>
    <lineage>
        <taxon>Bacteria</taxon>
        <taxon>Pseudomonadati</taxon>
        <taxon>Pseudomonadota</taxon>
        <taxon>Alphaproteobacteria</taxon>
        <taxon>Hyphomicrobiales</taxon>
        <taxon>Aurantimonadaceae</taxon>
        <taxon>Fulvimarina</taxon>
    </lineage>
</organism>
<dbReference type="GO" id="GO:0016994">
    <property type="term" value="F:precorrin-6A reductase activity"/>
    <property type="evidence" value="ECO:0007669"/>
    <property type="project" value="InterPro"/>
</dbReference>
<dbReference type="UniPathway" id="UPA00148"/>
<dbReference type="PANTHER" id="PTHR11895:SF151">
    <property type="entry name" value="GLUTAMYL-TRNA(GLN) AMIDOTRANSFERASE SUBUNIT A"/>
    <property type="match status" value="1"/>
</dbReference>
<comment type="caution">
    <text evidence="4">The sequence shown here is derived from an EMBL/GenBank/DDBJ whole genome shotgun (WGS) entry which is preliminary data.</text>
</comment>
<dbReference type="EMBL" id="QURL01000005">
    <property type="protein sequence ID" value="RFC62883.1"/>
    <property type="molecule type" value="Genomic_DNA"/>
</dbReference>
<reference evidence="4 5" key="1">
    <citation type="submission" date="2018-08" db="EMBL/GenBank/DDBJ databases">
        <title>Fulvimarina sp. 85, whole genome shotgun sequence.</title>
        <authorList>
            <person name="Tuo L."/>
        </authorList>
    </citation>
    <scope>NUCLEOTIDE SEQUENCE [LARGE SCALE GENOMIC DNA]</scope>
    <source>
        <strain evidence="4 5">85</strain>
    </source>
</reference>
<dbReference type="PROSITE" id="PS51014">
    <property type="entry name" value="COBK_CBIJ"/>
    <property type="match status" value="1"/>
</dbReference>
<dbReference type="AlphaFoldDB" id="A0A371X0Z1"/>
<evidence type="ECO:0000313" key="5">
    <source>
        <dbReference type="Proteomes" id="UP000264310"/>
    </source>
</evidence>
<dbReference type="Pfam" id="PF01425">
    <property type="entry name" value="Amidase"/>
    <property type="match status" value="1"/>
</dbReference>
<dbReference type="SUPFAM" id="SSF75304">
    <property type="entry name" value="Amidase signature (AS) enzymes"/>
    <property type="match status" value="1"/>
</dbReference>
<sequence length="730" mass="76004">MSSPMPDEPSPPPVLILGGTSEANALGRALHEAAPHCPVVLSLAGRTRHPVLPPQTVSRTGGFGGADGLAAYLHANAIAAVVDATHPFADRISENARQAARLTSIPLLRLTRPQWSPREGDHWIRRRSEAEAVMALPRGARPFVALGSQHLAALSLRPDIRPVARMIEPPSGPLPPTIEIVFAKPAADAGAERDLFASLGVTHLVCRNSGGSASYAKIEAARGLALPVIMIERRSCDAETRTTTEIGEAVDWVLGHLRWAHPVSSRRSPTSVSDFALALPCAAMRDRAPRRFPSDEGSPMPTTILDRETLSVRAILEGIDAGAVTAEDAIAESARRISAGDADLKAFVHLAQSPRPAQQGGLAGVSVGVKDIFDTADMPTEMGSALYKGHQPRFDAPLVAMARSQGATIMGKTATTELASLDPTDTQNPAAPGHTPGGSSSGSAASVAAGFCAAAYGSQTGGSVIRPASFCGIAGFKPSFRLLPTVGMKTFSWSLDTAGLFARSVDDLALFAALLTGRELAMPALTDLSGLTLGFYRTSLDTRIEPEMAAALESLVALLEGQGARIVDVSEPAALEEGRQSHTALQGYEAARALHHEFHGAADRMGAKVRGILADGQTIDAVSYDAARRSARVARKAANALFESVDGLISASAFGPPPKGLGSTGDPTIAKLWTLTGNPVVNIPGLSTTDGLPLGISLITRFGRDARALAIASAIERTIAGRTGSVAGKV</sequence>